<sequence>MSNSRFVSHMRLWLVVTPVLMATLVPLLPESARFEVDAAEQASVESVFGEDRAIALADRANQRFREWFVDSGLIRRSFAGSNNQSVVGDGGSAGFAAGWMQRFWMELYRAVYRATIAGNWGWGAVIFAGVMLNDGAVQRRIRAAAAGVASPVGFHLAAHGLLAAMGLSAVAMLLPLSLPAWVWTLAVAGVGGLSWRLAASFHVNR</sequence>
<dbReference type="Proteomes" id="UP000727654">
    <property type="component" value="Unassembled WGS sequence"/>
</dbReference>
<keyword evidence="3" id="KW-1185">Reference proteome</keyword>
<feature type="transmembrane region" description="Helical" evidence="1">
    <location>
        <begin position="152"/>
        <end position="174"/>
    </location>
</feature>
<feature type="transmembrane region" description="Helical" evidence="1">
    <location>
        <begin position="12"/>
        <end position="29"/>
    </location>
</feature>
<feature type="transmembrane region" description="Helical" evidence="1">
    <location>
        <begin position="110"/>
        <end position="132"/>
    </location>
</feature>
<keyword evidence="1" id="KW-1133">Transmembrane helix</keyword>
<evidence type="ECO:0000256" key="1">
    <source>
        <dbReference type="SAM" id="Phobius"/>
    </source>
</evidence>
<comment type="caution">
    <text evidence="2">The sequence shown here is derived from an EMBL/GenBank/DDBJ whole genome shotgun (WGS) entry which is preliminary data.</text>
</comment>
<organism evidence="2 3">
    <name type="scientific">Cupriavidus laharis</name>
    <dbReference type="NCBI Taxonomy" id="151654"/>
    <lineage>
        <taxon>Bacteria</taxon>
        <taxon>Pseudomonadati</taxon>
        <taxon>Pseudomonadota</taxon>
        <taxon>Betaproteobacteria</taxon>
        <taxon>Burkholderiales</taxon>
        <taxon>Burkholderiaceae</taxon>
        <taxon>Cupriavidus</taxon>
    </lineage>
</organism>
<accession>A0ABM8XJ56</accession>
<dbReference type="RefSeq" id="WP_224081660.1">
    <property type="nucleotide sequence ID" value="NZ_CAJZAI010000012.1"/>
</dbReference>
<dbReference type="InterPro" id="IPR022266">
    <property type="entry name" value="DtrJ-like"/>
</dbReference>
<evidence type="ECO:0008006" key="4">
    <source>
        <dbReference type="Google" id="ProtNLM"/>
    </source>
</evidence>
<name>A0ABM8XJ56_9BURK</name>
<protein>
    <recommendedName>
        <fullName evidence="4">DUF4400 domain-containing protein</fullName>
    </recommendedName>
</protein>
<evidence type="ECO:0000313" key="2">
    <source>
        <dbReference type="EMBL" id="CAG9180215.1"/>
    </source>
</evidence>
<dbReference type="EMBL" id="CAJZAI010000012">
    <property type="protein sequence ID" value="CAG9180215.1"/>
    <property type="molecule type" value="Genomic_DNA"/>
</dbReference>
<proteinExistence type="predicted"/>
<keyword evidence="1" id="KW-0812">Transmembrane</keyword>
<evidence type="ECO:0000313" key="3">
    <source>
        <dbReference type="Proteomes" id="UP000727654"/>
    </source>
</evidence>
<reference evidence="2 3" key="1">
    <citation type="submission" date="2021-08" db="EMBL/GenBank/DDBJ databases">
        <authorList>
            <person name="Peeters C."/>
        </authorList>
    </citation>
    <scope>NUCLEOTIDE SEQUENCE [LARGE SCALE GENOMIC DNA]</scope>
    <source>
        <strain evidence="2 3">LMG 23992</strain>
    </source>
</reference>
<feature type="transmembrane region" description="Helical" evidence="1">
    <location>
        <begin position="180"/>
        <end position="199"/>
    </location>
</feature>
<gene>
    <name evidence="2" type="ORF">LMG23992_04172</name>
</gene>
<dbReference type="Pfam" id="PF14348">
    <property type="entry name" value="DtrJ-like"/>
    <property type="match status" value="1"/>
</dbReference>
<keyword evidence="1" id="KW-0472">Membrane</keyword>